<dbReference type="Pfam" id="PF22837">
    <property type="entry name" value="M_Eco57I_C"/>
    <property type="match status" value="1"/>
</dbReference>
<dbReference type="GO" id="GO:0032259">
    <property type="term" value="P:methylation"/>
    <property type="evidence" value="ECO:0007669"/>
    <property type="project" value="UniProtKB-KW"/>
</dbReference>
<name>A0A5B7WSL4_9MICC</name>
<evidence type="ECO:0000259" key="6">
    <source>
        <dbReference type="Pfam" id="PF02384"/>
    </source>
</evidence>
<dbReference type="GO" id="GO:0003677">
    <property type="term" value="F:DNA binding"/>
    <property type="evidence" value="ECO:0007669"/>
    <property type="project" value="InterPro"/>
</dbReference>
<dbReference type="EMBL" id="CP034412">
    <property type="protein sequence ID" value="QCY46214.1"/>
    <property type="molecule type" value="Genomic_DNA"/>
</dbReference>
<dbReference type="InterPro" id="IPR002052">
    <property type="entry name" value="DNA_methylase_N6_adenine_CS"/>
</dbReference>
<keyword evidence="3" id="KW-0949">S-adenosyl-L-methionine</keyword>
<dbReference type="InterPro" id="IPR054520">
    <property type="entry name" value="M_Eco57I_C"/>
</dbReference>
<evidence type="ECO:0000256" key="2">
    <source>
        <dbReference type="ARBA" id="ARBA00022679"/>
    </source>
</evidence>
<organism evidence="8 9">
    <name type="scientific">Glutamicibacter creatinolyticus</name>
    <dbReference type="NCBI Taxonomy" id="162496"/>
    <lineage>
        <taxon>Bacteria</taxon>
        <taxon>Bacillati</taxon>
        <taxon>Actinomycetota</taxon>
        <taxon>Actinomycetes</taxon>
        <taxon>Micrococcales</taxon>
        <taxon>Micrococcaceae</taxon>
        <taxon>Glutamicibacter</taxon>
    </lineage>
</organism>
<evidence type="ECO:0000313" key="8">
    <source>
        <dbReference type="EMBL" id="QCY46214.1"/>
    </source>
</evidence>
<dbReference type="InterPro" id="IPR029063">
    <property type="entry name" value="SAM-dependent_MTases_sf"/>
</dbReference>
<evidence type="ECO:0000313" key="9">
    <source>
        <dbReference type="Proteomes" id="UP000307000"/>
    </source>
</evidence>
<dbReference type="AlphaFoldDB" id="A0A5B7WSL4"/>
<dbReference type="PANTHER" id="PTHR33841:SF5">
    <property type="entry name" value="DNA METHYLASE (MODIFICATION METHYLASE) (METHYLTRANSFERASE)-RELATED"/>
    <property type="match status" value="1"/>
</dbReference>
<dbReference type="SUPFAM" id="SSF53335">
    <property type="entry name" value="S-adenosyl-L-methionine-dependent methyltransferases"/>
    <property type="match status" value="1"/>
</dbReference>
<dbReference type="REBASE" id="314690">
    <property type="entry name" value="M.Gcr259ORF447P"/>
</dbReference>
<keyword evidence="9" id="KW-1185">Reference proteome</keyword>
<keyword evidence="4" id="KW-0680">Restriction system</keyword>
<sequence>MLSSEQVKAAAAARHGRGAYFTPEPIARFMTGWALDQGARRVLEPSCGEAQFLTVAHELLDDGRGAASLHGIELHEPSVHAAERILAEHGASAQIRCANFFEVTGRQDMDAVIGNPPYVRYQLHRGADRELSRRAARAAGVELNELASVWAAFVAHATTFLRPGGRLALVLPAELMFVNYAAPVRAMLLERFSTVSLVLFQERVFADAQEEVVLLLADGYGQPGSGAFRLHQVHNALGLQSLEPGVLHPVSDPAERWTSSLASLEARGIYDTALANAEFVPLQTWGETSLGAVTGNNKWFTLSEPDVAELGLAEQDLIRISPPGSRHLRGLELGQEDWERLREHGAATYLFRPQGSVSPAGQELISAGQQLGVDSAYKCRVRTPWWRVPILAVPDLFMTYMNADTPRLTTNHAQVHHINSIHGVYLGADVREVGRELLPLASLNTLTMLGAEIVGRSYGGGILKLEPSEADRLPVPSPHLVQEHAPALRAIRPEVARLLRAGQKLQASALVDEIVLGRMLGLDAAARCCLEDSRAHLLQRRKLRGKAVRKAQANIGHAVRAGKNAETGMNNSNGRETGN</sequence>
<evidence type="ECO:0000259" key="7">
    <source>
        <dbReference type="Pfam" id="PF22837"/>
    </source>
</evidence>
<dbReference type="PRINTS" id="PR00507">
    <property type="entry name" value="N12N6MTFRASE"/>
</dbReference>
<dbReference type="Gene3D" id="3.40.50.150">
    <property type="entry name" value="Vaccinia Virus protein VP39"/>
    <property type="match status" value="1"/>
</dbReference>
<evidence type="ECO:0000256" key="1">
    <source>
        <dbReference type="ARBA" id="ARBA00022603"/>
    </source>
</evidence>
<dbReference type="PANTHER" id="PTHR33841">
    <property type="entry name" value="DNA METHYLTRANSFERASE YEEA-RELATED"/>
    <property type="match status" value="1"/>
</dbReference>
<feature type="region of interest" description="Disordered" evidence="5">
    <location>
        <begin position="560"/>
        <end position="579"/>
    </location>
</feature>
<feature type="domain" description="Type II methyltransferase M.Eco57I C-terminal" evidence="7">
    <location>
        <begin position="255"/>
        <end position="516"/>
    </location>
</feature>
<dbReference type="GO" id="GO:0009007">
    <property type="term" value="F:site-specific DNA-methyltransferase (adenine-specific) activity"/>
    <property type="evidence" value="ECO:0007669"/>
    <property type="project" value="UniProtKB-EC"/>
</dbReference>
<evidence type="ECO:0000256" key="4">
    <source>
        <dbReference type="ARBA" id="ARBA00022747"/>
    </source>
</evidence>
<dbReference type="KEGG" id="gcr:GcLGCM259_0447"/>
<dbReference type="InterPro" id="IPR050953">
    <property type="entry name" value="N4_N6_ade-DNA_methylase"/>
</dbReference>
<evidence type="ECO:0000256" key="3">
    <source>
        <dbReference type="ARBA" id="ARBA00022691"/>
    </source>
</evidence>
<protein>
    <submittedName>
        <fullName evidence="8">Uncharacterized protein</fullName>
    </submittedName>
</protein>
<dbReference type="GO" id="GO:0008170">
    <property type="term" value="F:N-methyltransferase activity"/>
    <property type="evidence" value="ECO:0007669"/>
    <property type="project" value="InterPro"/>
</dbReference>
<keyword evidence="2" id="KW-0808">Transferase</keyword>
<proteinExistence type="predicted"/>
<reference evidence="8 9" key="1">
    <citation type="submission" date="2018-12" db="EMBL/GenBank/DDBJ databases">
        <title>Complete Genome Sequence of Glutamicibacter creatinolyticus strain LGCM259,isolated from an abscess of a 12-year-old mare in Italy.</title>
        <authorList>
            <person name="Santos R.G."/>
            <person name="Silva A.L."/>
            <person name="Seyffert N."/>
            <person name="Castro T.L.P."/>
            <person name="Attili A.R."/>
            <person name="Rifici C."/>
            <person name="Mazzullo G."/>
            <person name="Brenig B."/>
            <person name="Venanzi F."/>
            <person name="Azevedo V."/>
        </authorList>
    </citation>
    <scope>NUCLEOTIDE SEQUENCE [LARGE SCALE GENOMIC DNA]</scope>
    <source>
        <strain evidence="8 9">LGCM 259</strain>
    </source>
</reference>
<accession>A0A5B7WSL4</accession>
<dbReference type="Proteomes" id="UP000307000">
    <property type="component" value="Chromosome"/>
</dbReference>
<dbReference type="GO" id="GO:0009307">
    <property type="term" value="P:DNA restriction-modification system"/>
    <property type="evidence" value="ECO:0007669"/>
    <property type="project" value="UniProtKB-KW"/>
</dbReference>
<dbReference type="InterPro" id="IPR003356">
    <property type="entry name" value="DNA_methylase_A-5"/>
</dbReference>
<feature type="compositionally biased region" description="Polar residues" evidence="5">
    <location>
        <begin position="567"/>
        <end position="579"/>
    </location>
</feature>
<dbReference type="PROSITE" id="PS00092">
    <property type="entry name" value="N6_MTASE"/>
    <property type="match status" value="1"/>
</dbReference>
<dbReference type="Pfam" id="PF02384">
    <property type="entry name" value="N6_Mtase"/>
    <property type="match status" value="1"/>
</dbReference>
<keyword evidence="1" id="KW-0489">Methyltransferase</keyword>
<feature type="domain" description="DNA methylase adenine-specific" evidence="6">
    <location>
        <begin position="10"/>
        <end position="214"/>
    </location>
</feature>
<gene>
    <name evidence="8" type="ORF">GcLGCM259_0447</name>
</gene>
<evidence type="ECO:0000256" key="5">
    <source>
        <dbReference type="SAM" id="MobiDB-lite"/>
    </source>
</evidence>